<dbReference type="SMART" id="SM00060">
    <property type="entry name" value="FN3"/>
    <property type="match status" value="2"/>
</dbReference>
<dbReference type="InterPro" id="IPR036116">
    <property type="entry name" value="FN3_sf"/>
</dbReference>
<dbReference type="InterPro" id="IPR035983">
    <property type="entry name" value="Hect_E3_ubiquitin_ligase"/>
</dbReference>
<evidence type="ECO:0000313" key="4">
    <source>
        <dbReference type="RefSeq" id="XP_002733713.1"/>
    </source>
</evidence>
<evidence type="ECO:0000256" key="1">
    <source>
        <dbReference type="ARBA" id="ARBA00022737"/>
    </source>
</evidence>
<proteinExistence type="predicted"/>
<dbReference type="InterPro" id="IPR013783">
    <property type="entry name" value="Ig-like_fold"/>
</dbReference>
<name>A0ABM0GNA0_SACKO</name>
<dbReference type="GeneID" id="100369173"/>
<dbReference type="Gene3D" id="2.60.40.10">
    <property type="entry name" value="Immunoglobulins"/>
    <property type="match status" value="2"/>
</dbReference>
<dbReference type="Proteomes" id="UP000694865">
    <property type="component" value="Unplaced"/>
</dbReference>
<organism evidence="3 4">
    <name type="scientific">Saccoglossus kowalevskii</name>
    <name type="common">Acorn worm</name>
    <dbReference type="NCBI Taxonomy" id="10224"/>
    <lineage>
        <taxon>Eukaryota</taxon>
        <taxon>Metazoa</taxon>
        <taxon>Hemichordata</taxon>
        <taxon>Enteropneusta</taxon>
        <taxon>Harrimaniidae</taxon>
        <taxon>Saccoglossus</taxon>
    </lineage>
</organism>
<dbReference type="PANTHER" id="PTHR46708:SF2">
    <property type="entry name" value="FIBRONECTIN TYPE-III DOMAIN-CONTAINING PROTEIN"/>
    <property type="match status" value="1"/>
</dbReference>
<dbReference type="PROSITE" id="PS50853">
    <property type="entry name" value="FN3"/>
    <property type="match status" value="2"/>
</dbReference>
<accession>A0ABM0GNA0</accession>
<feature type="domain" description="Fibronectin type-III" evidence="2">
    <location>
        <begin position="27"/>
        <end position="117"/>
    </location>
</feature>
<dbReference type="RefSeq" id="XP_002733713.1">
    <property type="nucleotide sequence ID" value="XM_002733667.1"/>
</dbReference>
<evidence type="ECO:0000259" key="2">
    <source>
        <dbReference type="PROSITE" id="PS50853"/>
    </source>
</evidence>
<dbReference type="SUPFAM" id="SSF49265">
    <property type="entry name" value="Fibronectin type III"/>
    <property type="match status" value="1"/>
</dbReference>
<feature type="domain" description="Fibronectin type-III" evidence="2">
    <location>
        <begin position="122"/>
        <end position="212"/>
    </location>
</feature>
<dbReference type="PANTHER" id="PTHR46708">
    <property type="entry name" value="TENASCIN"/>
    <property type="match status" value="1"/>
</dbReference>
<dbReference type="InterPro" id="IPR050991">
    <property type="entry name" value="ECM_Regulatory_Proteins"/>
</dbReference>
<gene>
    <name evidence="4" type="primary">LOC100369173</name>
</gene>
<dbReference type="SUPFAM" id="SSF56204">
    <property type="entry name" value="Hect, E3 ligase catalytic domain"/>
    <property type="match status" value="1"/>
</dbReference>
<reference evidence="4" key="1">
    <citation type="submission" date="2025-08" db="UniProtKB">
        <authorList>
            <consortium name="RefSeq"/>
        </authorList>
    </citation>
    <scope>IDENTIFICATION</scope>
    <source>
        <tissue evidence="4">Testes</tissue>
    </source>
</reference>
<dbReference type="Pfam" id="PF00041">
    <property type="entry name" value="fn3"/>
    <property type="match status" value="2"/>
</dbReference>
<dbReference type="InterPro" id="IPR003961">
    <property type="entry name" value="FN3_dom"/>
</dbReference>
<sequence>MGCGPSHSPSIAKDDIYVKDIDTRISRPRDLRVTGGTCRELSIQWEGESSNVDYHEIYITSQSDDQRKFGGIVTGKDNTLTIRDLLPATEYEIEVTSVIGKKSSGEIKKSEPTTLKTSTGPYIENLRTKKITDRSLEVRWYPAIGEVDHYAVTHSGPDNVEIEDAYLDEDTTTYKLESLDPGVMYTVSVTPQKWDPRIIGDAQTIRVKTDDKFEEKRALKEHIRTIVDGETIQIQVDRTIPVWGQCKEIYRNKEDLRLTPEVSFKDSHRTYDLGGPRREFLTLIIDSIMTGYKKDDDDELDVPMLLFEGEEDHKVLTHDEVLLEKGTYGMAGRMLQHSIIWGGPGLAGLAQSVKEFVQTGTEYVTLHVDDVPDTDCRLHLQMIIDCSATELSTLGNDVTTINLLVDAGINGTPMNINNKDVLLQEILLHQIVRCRLRELKQFREGFDCLSLIQFLKHNPGALEIIFPKHKDSITTYCQMCPLIKFKPRDSADKKQAAQNFMKYLQECEHRQTTGSGGVIYHIIQGSSVHHWLSRSSTKVVW</sequence>
<keyword evidence="3" id="KW-1185">Reference proteome</keyword>
<evidence type="ECO:0000313" key="3">
    <source>
        <dbReference type="Proteomes" id="UP000694865"/>
    </source>
</evidence>
<keyword evidence="1" id="KW-0677">Repeat</keyword>
<protein>
    <submittedName>
        <fullName evidence="4">G2/M phase-specific E3 ubiquitin-protein ligase-like</fullName>
    </submittedName>
</protein>
<dbReference type="CDD" id="cd00063">
    <property type="entry name" value="FN3"/>
    <property type="match status" value="2"/>
</dbReference>